<protein>
    <submittedName>
        <fullName evidence="2">Uncharacterized protein</fullName>
    </submittedName>
</protein>
<feature type="compositionally biased region" description="Polar residues" evidence="1">
    <location>
        <begin position="70"/>
        <end position="84"/>
    </location>
</feature>
<gene>
    <name evidence="2" type="ORF">COCCADRAFT_89215</name>
</gene>
<dbReference type="AlphaFoldDB" id="W6YK90"/>
<name>W6YK90_COCC2</name>
<keyword evidence="3" id="KW-1185">Reference proteome</keyword>
<dbReference type="OrthoDB" id="3687738at2759"/>
<evidence type="ECO:0000313" key="2">
    <source>
        <dbReference type="EMBL" id="EUC36054.1"/>
    </source>
</evidence>
<reference evidence="2 3" key="1">
    <citation type="journal article" date="2013" name="PLoS Genet.">
        <title>Comparative genome structure, secondary metabolite, and effector coding capacity across Cochliobolus pathogens.</title>
        <authorList>
            <person name="Condon B.J."/>
            <person name="Leng Y."/>
            <person name="Wu D."/>
            <person name="Bushley K.E."/>
            <person name="Ohm R.A."/>
            <person name="Otillar R."/>
            <person name="Martin J."/>
            <person name="Schackwitz W."/>
            <person name="Grimwood J."/>
            <person name="MohdZainudin N."/>
            <person name="Xue C."/>
            <person name="Wang R."/>
            <person name="Manning V.A."/>
            <person name="Dhillon B."/>
            <person name="Tu Z.J."/>
            <person name="Steffenson B.J."/>
            <person name="Salamov A."/>
            <person name="Sun H."/>
            <person name="Lowry S."/>
            <person name="LaButti K."/>
            <person name="Han J."/>
            <person name="Copeland A."/>
            <person name="Lindquist E."/>
            <person name="Barry K."/>
            <person name="Schmutz J."/>
            <person name="Baker S.E."/>
            <person name="Ciuffetti L.M."/>
            <person name="Grigoriev I.V."/>
            <person name="Zhong S."/>
            <person name="Turgeon B.G."/>
        </authorList>
    </citation>
    <scope>NUCLEOTIDE SEQUENCE [LARGE SCALE GENOMIC DNA]</scope>
    <source>
        <strain evidence="2 3">26-R-13</strain>
    </source>
</reference>
<proteinExistence type="predicted"/>
<dbReference type="EMBL" id="KI964566">
    <property type="protein sequence ID" value="EUC36054.1"/>
    <property type="molecule type" value="Genomic_DNA"/>
</dbReference>
<feature type="region of interest" description="Disordered" evidence="1">
    <location>
        <begin position="114"/>
        <end position="133"/>
    </location>
</feature>
<dbReference type="HOGENOM" id="CLU_1299496_0_0_1"/>
<dbReference type="Proteomes" id="UP000053841">
    <property type="component" value="Unassembled WGS sequence"/>
</dbReference>
<feature type="region of interest" description="Disordered" evidence="1">
    <location>
        <begin position="70"/>
        <end position="90"/>
    </location>
</feature>
<organism evidence="2 3">
    <name type="scientific">Cochliobolus carbonum (strain 26-R-13)</name>
    <name type="common">Maize leaf spot fungus</name>
    <name type="synonym">Bipolaris zeicola</name>
    <dbReference type="NCBI Taxonomy" id="930089"/>
    <lineage>
        <taxon>Eukaryota</taxon>
        <taxon>Fungi</taxon>
        <taxon>Dikarya</taxon>
        <taxon>Ascomycota</taxon>
        <taxon>Pezizomycotina</taxon>
        <taxon>Dothideomycetes</taxon>
        <taxon>Pleosporomycetidae</taxon>
        <taxon>Pleosporales</taxon>
        <taxon>Pleosporineae</taxon>
        <taxon>Pleosporaceae</taxon>
        <taxon>Bipolaris</taxon>
    </lineage>
</organism>
<evidence type="ECO:0000313" key="3">
    <source>
        <dbReference type="Proteomes" id="UP000053841"/>
    </source>
</evidence>
<dbReference type="GeneID" id="19152727"/>
<accession>W6YK90</accession>
<sequence length="211" mass="23818">MTSNIDLREFPSNLLRLSKRVFASITGTQSPVKQTFLLSPTPSEESFRPDSPILQPFYCRGALATVNTSDTSVNSLSTSTGSTPENDRGTWRSADARMSDILPDDFHLYAEPESHTQWESTQTHGRQHQSVTDQEPIFGPEVKTRLQTIHDDDFPYYPLPSQDLLPIAPVHEEAKTDLNDDARPLVRRGVRAMGLKKYLKCVFRHYGIKKA</sequence>
<dbReference type="KEGG" id="bze:COCCADRAFT_89215"/>
<dbReference type="RefSeq" id="XP_007709644.1">
    <property type="nucleotide sequence ID" value="XM_007711454.1"/>
</dbReference>
<feature type="compositionally biased region" description="Polar residues" evidence="1">
    <location>
        <begin position="117"/>
        <end position="133"/>
    </location>
</feature>
<evidence type="ECO:0000256" key="1">
    <source>
        <dbReference type="SAM" id="MobiDB-lite"/>
    </source>
</evidence>